<reference evidence="3 4" key="1">
    <citation type="submission" date="2011-10" db="EMBL/GenBank/DDBJ databases">
        <title>The Improved High-Quality Draft genome of Methanoplanus limicola DSM 2279.</title>
        <authorList>
            <consortium name="US DOE Joint Genome Institute (JGI-PGF)"/>
            <person name="Lucas S."/>
            <person name="Copeland A."/>
            <person name="Lapidus A."/>
            <person name="Glavina del Rio T."/>
            <person name="Dalin E."/>
            <person name="Tice H."/>
            <person name="Bruce D."/>
            <person name="Goodwin L."/>
            <person name="Pitluck S."/>
            <person name="Peters L."/>
            <person name="Mikhailova N."/>
            <person name="Lu M."/>
            <person name="Kyrpides N."/>
            <person name="Mavromatis K."/>
            <person name="Ivanova N."/>
            <person name="Markowitz V."/>
            <person name="Cheng J.-F."/>
            <person name="Hugenholtz P."/>
            <person name="Woyke T."/>
            <person name="Wu D."/>
            <person name="Wirth R."/>
            <person name="Brambilla E.-M."/>
            <person name="Klenk H.-P."/>
            <person name="Eisen J.A."/>
        </authorList>
    </citation>
    <scope>NUCLEOTIDE SEQUENCE [LARGE SCALE GENOMIC DNA]</scope>
    <source>
        <strain evidence="3 4">DSM 2279</strain>
    </source>
</reference>
<evidence type="ECO:0000259" key="1">
    <source>
        <dbReference type="Pfam" id="PF00534"/>
    </source>
</evidence>
<dbReference type="AlphaFoldDB" id="H1Z4E2"/>
<dbReference type="Pfam" id="PF13439">
    <property type="entry name" value="Glyco_transf_4"/>
    <property type="match status" value="1"/>
</dbReference>
<dbReference type="InParanoid" id="H1Z4E2"/>
<dbReference type="Proteomes" id="UP000005741">
    <property type="component" value="Chromosome"/>
</dbReference>
<dbReference type="EMBL" id="CM001436">
    <property type="protein sequence ID" value="EHQ36690.1"/>
    <property type="molecule type" value="Genomic_DNA"/>
</dbReference>
<organism evidence="3 4">
    <name type="scientific">Methanoplanus limicola DSM 2279</name>
    <dbReference type="NCBI Taxonomy" id="937775"/>
    <lineage>
        <taxon>Archaea</taxon>
        <taxon>Methanobacteriati</taxon>
        <taxon>Methanobacteriota</taxon>
        <taxon>Stenosarchaea group</taxon>
        <taxon>Methanomicrobia</taxon>
        <taxon>Methanomicrobiales</taxon>
        <taxon>Methanomicrobiaceae</taxon>
        <taxon>Methanoplanus</taxon>
    </lineage>
</organism>
<evidence type="ECO:0000259" key="2">
    <source>
        <dbReference type="Pfam" id="PF13439"/>
    </source>
</evidence>
<evidence type="ECO:0000313" key="3">
    <source>
        <dbReference type="EMBL" id="EHQ36690.1"/>
    </source>
</evidence>
<dbReference type="OrthoDB" id="132546at2157"/>
<keyword evidence="3" id="KW-0808">Transferase</keyword>
<feature type="domain" description="Glycosyl transferase family 1" evidence="1">
    <location>
        <begin position="216"/>
        <end position="370"/>
    </location>
</feature>
<gene>
    <name evidence="3" type="ORF">Metlim_2650</name>
</gene>
<protein>
    <submittedName>
        <fullName evidence="3">Glycosyl transferase group 1</fullName>
    </submittedName>
</protein>
<name>H1Z4E2_9EURY</name>
<dbReference type="FunCoup" id="H1Z4E2">
    <property type="interactions" value="11"/>
</dbReference>
<dbReference type="PATRIC" id="fig|937775.9.peg.2980"/>
<accession>H1Z4E2</accession>
<dbReference type="Pfam" id="PF00534">
    <property type="entry name" value="Glycos_transf_1"/>
    <property type="match status" value="1"/>
</dbReference>
<sequence length="417" mass="48022">MTHEKKGIFPIFNKNILEICHTYDFFQRDPTELISPYFNRTDVLVRINPFAELTKIIPVNRYSKYIKRNKLCPSGNIDNIRILPTNVYYLPGNYLYKYVGNLHYKSVKRAILKNNLAFDLIHAHFTWSAGYVGARLKEEYDKPLVITAHGYDIYDLPFRNYDWRKKIESVLNTADHIITVSNKNLEFINQLDVSTPVSVIPNGFRNDLFYPRNTTECRNRLKLPLDKKIILTVGNLEPVKGHKYLIEAIHKVIQQRKDILCIIVGSGSLHNSLKRQIKKLGLEDYVLLAGGRPHNEIPLWMNACDLFVLPSLNEGNPTVMFEALGCGKPFVGTKVGGIPEIIISNNYGLLSERGKSDELAEKILTSLGKNWNHYEIIEYSKIFTWINIADQLMAIYEKYLTGKSKNYNNNIFTNSTK</sequence>
<evidence type="ECO:0000313" key="4">
    <source>
        <dbReference type="Proteomes" id="UP000005741"/>
    </source>
</evidence>
<keyword evidence="4" id="KW-1185">Reference proteome</keyword>
<dbReference type="SUPFAM" id="SSF53756">
    <property type="entry name" value="UDP-Glycosyltransferase/glycogen phosphorylase"/>
    <property type="match status" value="1"/>
</dbReference>
<dbReference type="Gene3D" id="3.40.50.2000">
    <property type="entry name" value="Glycogen Phosphorylase B"/>
    <property type="match status" value="2"/>
</dbReference>
<dbReference type="STRING" id="937775.Metlim_2650"/>
<proteinExistence type="predicted"/>
<dbReference type="PANTHER" id="PTHR45947:SF15">
    <property type="entry name" value="TEICHURONIC ACID BIOSYNTHESIS GLYCOSYLTRANSFERASE TUAC-RELATED"/>
    <property type="match status" value="1"/>
</dbReference>
<dbReference type="RefSeq" id="WP_004079189.1">
    <property type="nucleotide sequence ID" value="NZ_CM001436.1"/>
</dbReference>
<feature type="domain" description="Glycosyltransferase subfamily 4-like N-terminal" evidence="2">
    <location>
        <begin position="102"/>
        <end position="204"/>
    </location>
</feature>
<dbReference type="CDD" id="cd03798">
    <property type="entry name" value="GT4_WlbH-like"/>
    <property type="match status" value="1"/>
</dbReference>
<dbReference type="GO" id="GO:0016757">
    <property type="term" value="F:glycosyltransferase activity"/>
    <property type="evidence" value="ECO:0007669"/>
    <property type="project" value="InterPro"/>
</dbReference>
<dbReference type="HOGENOM" id="CLU_009583_2_4_2"/>
<dbReference type="InterPro" id="IPR028098">
    <property type="entry name" value="Glyco_trans_4-like_N"/>
</dbReference>
<dbReference type="PANTHER" id="PTHR45947">
    <property type="entry name" value="SULFOQUINOVOSYL TRANSFERASE SQD2"/>
    <property type="match status" value="1"/>
</dbReference>
<dbReference type="InterPro" id="IPR050194">
    <property type="entry name" value="Glycosyltransferase_grp1"/>
</dbReference>
<dbReference type="InterPro" id="IPR001296">
    <property type="entry name" value="Glyco_trans_1"/>
</dbReference>